<gene>
    <name evidence="1" type="ORF">QL112_004480</name>
</gene>
<protein>
    <submittedName>
        <fullName evidence="1">DUF4150 domain-containing protein</fullName>
    </submittedName>
</protein>
<dbReference type="Pfam" id="PF13665">
    <property type="entry name" value="Tox-PAAR-like"/>
    <property type="match status" value="1"/>
</dbReference>
<dbReference type="Proteomes" id="UP001300348">
    <property type="component" value="Chromosome"/>
</dbReference>
<dbReference type="RefSeq" id="WP_223281801.1">
    <property type="nucleotide sequence ID" value="NZ_CAWPOC010000221.1"/>
</dbReference>
<evidence type="ECO:0000313" key="1">
    <source>
        <dbReference type="EMBL" id="WNH02979.1"/>
    </source>
</evidence>
<evidence type="ECO:0000313" key="2">
    <source>
        <dbReference type="Proteomes" id="UP001300348"/>
    </source>
</evidence>
<organism evidence="1 2">
    <name type="scientific">Xenorhabdus griffiniae</name>
    <dbReference type="NCBI Taxonomy" id="351672"/>
    <lineage>
        <taxon>Bacteria</taxon>
        <taxon>Pseudomonadati</taxon>
        <taxon>Pseudomonadota</taxon>
        <taxon>Gammaproteobacteria</taxon>
        <taxon>Enterobacterales</taxon>
        <taxon>Morganellaceae</taxon>
        <taxon>Xenorhabdus</taxon>
    </lineage>
</organism>
<dbReference type="EMBL" id="CP133647">
    <property type="protein sequence ID" value="WNH02979.1"/>
    <property type="molecule type" value="Genomic_DNA"/>
</dbReference>
<name>A0ABY9XKE0_9GAMM</name>
<accession>A0ABY9XKE0</accession>
<proteinExistence type="predicted"/>
<reference evidence="1 2" key="1">
    <citation type="journal article" date="2023" name="Access Microbiol">
        <title>The genome of a steinernematid-associated Pseudomonas piscis bacterium encodes the biosynthesis of insect toxins.</title>
        <authorList>
            <person name="Awori R.M."/>
            <person name="Hendre P."/>
            <person name="Amugune N.O."/>
        </authorList>
    </citation>
    <scope>NUCLEOTIDE SEQUENCE [LARGE SCALE GENOMIC DNA]</scope>
    <source>
        <strain evidence="1 2">97</strain>
    </source>
</reference>
<dbReference type="GeneID" id="88854787"/>
<keyword evidence="2" id="KW-1185">Reference proteome</keyword>
<sequence>MPAEYDEVPVKPIAILYSIGMTSRRQTVSEKEKKPLTILQEGKTRLEQGQEAITKQAKTLLADASGIPYPVVAKLADSSAPEKTVRTNGKPVVVFAHSFVPTTLGDQPSVANGVKSGTVGGKCHPQEHTKTVRAGNKLVLRHGDKFWMNGE</sequence>